<feature type="transmembrane region" description="Helical" evidence="5">
    <location>
        <begin position="278"/>
        <end position="300"/>
    </location>
</feature>
<keyword evidence="3 5" id="KW-1133">Transmembrane helix</keyword>
<dbReference type="AlphaFoldDB" id="A0A6I6FK54"/>
<dbReference type="KEGG" id="sfic:EIZ62_28845"/>
<evidence type="ECO:0000313" key="8">
    <source>
        <dbReference type="Proteomes" id="UP000422572"/>
    </source>
</evidence>
<feature type="domain" description="ABC-2 type transporter transmembrane" evidence="6">
    <location>
        <begin position="7"/>
        <end position="100"/>
    </location>
</feature>
<gene>
    <name evidence="7" type="ORF">EIZ62_28845</name>
</gene>
<evidence type="ECO:0000256" key="4">
    <source>
        <dbReference type="ARBA" id="ARBA00023136"/>
    </source>
</evidence>
<name>A0A6I6FK54_9ACTN</name>
<dbReference type="GO" id="GO:0140359">
    <property type="term" value="F:ABC-type transporter activity"/>
    <property type="evidence" value="ECO:0007669"/>
    <property type="project" value="InterPro"/>
</dbReference>
<feature type="transmembrane region" description="Helical" evidence="5">
    <location>
        <begin position="227"/>
        <end position="245"/>
    </location>
</feature>
<evidence type="ECO:0000259" key="6">
    <source>
        <dbReference type="Pfam" id="PF12698"/>
    </source>
</evidence>
<organism evidence="7 8">
    <name type="scientific">Streptomyces ficellus</name>
    <dbReference type="NCBI Taxonomy" id="1977088"/>
    <lineage>
        <taxon>Bacteria</taxon>
        <taxon>Bacillati</taxon>
        <taxon>Actinomycetota</taxon>
        <taxon>Actinomycetes</taxon>
        <taxon>Kitasatosporales</taxon>
        <taxon>Streptomycetaceae</taxon>
        <taxon>Streptomyces</taxon>
    </lineage>
</organism>
<proteinExistence type="predicted"/>
<dbReference type="RefSeq" id="WP_156695554.1">
    <property type="nucleotide sequence ID" value="NZ_CP034279.1"/>
</dbReference>
<dbReference type="GO" id="GO:0016020">
    <property type="term" value="C:membrane"/>
    <property type="evidence" value="ECO:0007669"/>
    <property type="project" value="UniProtKB-SubCell"/>
</dbReference>
<keyword evidence="8" id="KW-1185">Reference proteome</keyword>
<dbReference type="OrthoDB" id="3217869at2"/>
<dbReference type="Pfam" id="PF12698">
    <property type="entry name" value="ABC2_membrane_3"/>
    <property type="match status" value="1"/>
</dbReference>
<comment type="subcellular location">
    <subcellularLocation>
        <location evidence="1">Membrane</location>
        <topology evidence="1">Multi-pass membrane protein</topology>
    </subcellularLocation>
</comment>
<reference evidence="7 8" key="1">
    <citation type="submission" date="2018-12" db="EMBL/GenBank/DDBJ databases">
        <title>Complete genome sequence of Streptomyces ficellus NRRL8067, the producer of ficellomycin, feldamycin and nojirimycin.</title>
        <authorList>
            <person name="Zhang H."/>
            <person name="Yue R."/>
            <person name="Liu Y."/>
            <person name="Li M."/>
            <person name="Mu H."/>
            <person name="Zhang J."/>
        </authorList>
    </citation>
    <scope>NUCLEOTIDE SEQUENCE [LARGE SCALE GENOMIC DNA]</scope>
    <source>
        <strain evidence="7 8">NRRL 8067</strain>
    </source>
</reference>
<protein>
    <submittedName>
        <fullName evidence="7">ABC transporter permease</fullName>
    </submittedName>
</protein>
<evidence type="ECO:0000256" key="1">
    <source>
        <dbReference type="ARBA" id="ARBA00004141"/>
    </source>
</evidence>
<feature type="transmembrane region" description="Helical" evidence="5">
    <location>
        <begin position="169"/>
        <end position="195"/>
    </location>
</feature>
<sequence length="324" mass="31368">MPTSPNRRTLAVVVLVPVLAALALWAFAWPAARVAPRDLPVGVAGPAAATAQLQERFARAGEGSFDVHRYPDETAARAAIEDRDVYGAVVASPGGPKVLTATAASPVVAQLLQHALPSAPVTDVVAAPPGDPRGTALAASLLPLALAGVAAGALVTLTGLRGARAVTALLGAALLVGVVGAAIGGSWLGVITGGWGTTAGVLALTTLAVGGTVAGLAALLGRAGIGLGALVIVLLGNPFSGVAGAPELLPAPAGAIGQLLPPGAAGSLLRSVAFFDGAAAAGPLTVLVTWAVLGLTAVLAGARHTRATAPTATRHRPAAPAPAG</sequence>
<dbReference type="InterPro" id="IPR013525">
    <property type="entry name" value="ABC2_TM"/>
</dbReference>
<keyword evidence="2 5" id="KW-0812">Transmembrane</keyword>
<evidence type="ECO:0000313" key="7">
    <source>
        <dbReference type="EMBL" id="QGV81817.1"/>
    </source>
</evidence>
<keyword evidence="4 5" id="KW-0472">Membrane</keyword>
<feature type="transmembrane region" description="Helical" evidence="5">
    <location>
        <begin position="136"/>
        <end position="157"/>
    </location>
</feature>
<evidence type="ECO:0000256" key="3">
    <source>
        <dbReference type="ARBA" id="ARBA00022989"/>
    </source>
</evidence>
<feature type="transmembrane region" description="Helical" evidence="5">
    <location>
        <begin position="201"/>
        <end position="220"/>
    </location>
</feature>
<dbReference type="Proteomes" id="UP000422572">
    <property type="component" value="Chromosome"/>
</dbReference>
<evidence type="ECO:0000256" key="5">
    <source>
        <dbReference type="SAM" id="Phobius"/>
    </source>
</evidence>
<evidence type="ECO:0000256" key="2">
    <source>
        <dbReference type="ARBA" id="ARBA00022692"/>
    </source>
</evidence>
<dbReference type="EMBL" id="CP034279">
    <property type="protein sequence ID" value="QGV81817.1"/>
    <property type="molecule type" value="Genomic_DNA"/>
</dbReference>
<accession>A0A6I6FK54</accession>